<name>A0A642KJ50_BACFG</name>
<comment type="caution">
    <text evidence="2">The sequence shown here is derived from an EMBL/GenBank/DDBJ whole genome shotgun (WGS) entry which is preliminary data.</text>
</comment>
<proteinExistence type="predicted"/>
<dbReference type="AlphaFoldDB" id="A0A642KJ50"/>
<reference evidence="2 3" key="1">
    <citation type="journal article" date="2019" name="Nat. Med.">
        <title>A library of human gut bacterial isolates paired with longitudinal multiomics data enables mechanistic microbiome research.</title>
        <authorList>
            <person name="Poyet M."/>
            <person name="Groussin M."/>
            <person name="Gibbons S.M."/>
            <person name="Avila-Pacheco J."/>
            <person name="Jiang X."/>
            <person name="Kearney S.M."/>
            <person name="Perrotta A.R."/>
            <person name="Berdy B."/>
            <person name="Zhao S."/>
            <person name="Lieberman T.D."/>
            <person name="Swanson P.K."/>
            <person name="Smith M."/>
            <person name="Roesemann S."/>
            <person name="Alexander J.E."/>
            <person name="Rich S.A."/>
            <person name="Livny J."/>
            <person name="Vlamakis H."/>
            <person name="Clish C."/>
            <person name="Bullock K."/>
            <person name="Deik A."/>
            <person name="Scott J."/>
            <person name="Pierce K.A."/>
            <person name="Xavier R.J."/>
            <person name="Alm E.J."/>
        </authorList>
    </citation>
    <scope>NUCLEOTIDE SEQUENCE [LARGE SCALE GENOMIC DNA]</scope>
    <source>
        <strain evidence="2 3">BIOML-A7</strain>
    </source>
</reference>
<evidence type="ECO:0000313" key="3">
    <source>
        <dbReference type="Proteomes" id="UP000436803"/>
    </source>
</evidence>
<gene>
    <name evidence="2" type="ORF">F2Z29_21320</name>
</gene>
<sequence length="264" mass="28514">MVVGVDVHVTTAPPFNPIHPYIGMVMDPADYIPFLGTNVSVNGLKRGVSDTGGMIIPLAHIPLAGPFAMASMIGHESMNFFASQTVFCDGSRMSPKGHMVMTCNDVGIPLSASFSKKGKKTKLIPSLFAPTSFSLPVPTGKPVMVGGPYVPDWGGMLTGLAASIGFSSLMKCARNKIRKFNLKRQITKGPNKLSRFLCKLGFEPVNLVNGAVVYEGTDFGFPSPLPLEWGRAWYSDSEYEGWLGHGVHCCYDRTVESFEDEGVT</sequence>
<evidence type="ECO:0000259" key="1">
    <source>
        <dbReference type="Pfam" id="PF20148"/>
    </source>
</evidence>
<organism evidence="2 3">
    <name type="scientific">Bacteroides fragilis</name>
    <dbReference type="NCBI Taxonomy" id="817"/>
    <lineage>
        <taxon>Bacteria</taxon>
        <taxon>Pseudomonadati</taxon>
        <taxon>Bacteroidota</taxon>
        <taxon>Bacteroidia</taxon>
        <taxon>Bacteroidales</taxon>
        <taxon>Bacteroidaceae</taxon>
        <taxon>Bacteroides</taxon>
    </lineage>
</organism>
<feature type="non-terminal residue" evidence="2">
    <location>
        <position position="264"/>
    </location>
</feature>
<dbReference type="Proteomes" id="UP000436803">
    <property type="component" value="Unassembled WGS sequence"/>
</dbReference>
<dbReference type="EMBL" id="VWAW01000025">
    <property type="protein sequence ID" value="KAA5168455.1"/>
    <property type="molecule type" value="Genomic_DNA"/>
</dbReference>
<dbReference type="Pfam" id="PF20148">
    <property type="entry name" value="DUF6531"/>
    <property type="match status" value="1"/>
</dbReference>
<accession>A0A642KJ50</accession>
<evidence type="ECO:0000313" key="2">
    <source>
        <dbReference type="EMBL" id="KAA5168455.1"/>
    </source>
</evidence>
<dbReference type="InterPro" id="IPR045351">
    <property type="entry name" value="DUF6531"/>
</dbReference>
<feature type="domain" description="DUF6531" evidence="1">
    <location>
        <begin position="203"/>
        <end position="263"/>
    </location>
</feature>
<protein>
    <recommendedName>
        <fullName evidence="1">DUF6531 domain-containing protein</fullName>
    </recommendedName>
</protein>